<evidence type="ECO:0000313" key="3">
    <source>
        <dbReference type="Proteomes" id="UP000186922"/>
    </source>
</evidence>
<feature type="compositionally biased region" description="Basic and acidic residues" evidence="1">
    <location>
        <begin position="14"/>
        <end position="29"/>
    </location>
</feature>
<dbReference type="Proteomes" id="UP000186922">
    <property type="component" value="Unassembled WGS sequence"/>
</dbReference>
<sequence>MNVDKQSLQLSLDDALHSDPEDSAERPSAESEPPGPIGTRNGCRGHIKISRPVVSNELIDHLPLRIPSAALRGQLVYQVPSALPAPKLKLDDEEARSESVNAVLFTNTVQMIVKLSQEICAY</sequence>
<comment type="caution">
    <text evidence="2">The sequence shown here is derived from an EMBL/GenBank/DDBJ whole genome shotgun (WGS) entry which is preliminary data.</text>
</comment>
<evidence type="ECO:0000313" key="2">
    <source>
        <dbReference type="EMBL" id="GAV01124.1"/>
    </source>
</evidence>
<protein>
    <submittedName>
        <fullName evidence="2">Uncharacterized protein</fullName>
    </submittedName>
</protein>
<reference evidence="2 3" key="1">
    <citation type="journal article" date="2016" name="Nat. Commun.">
        <title>Extremotolerant tardigrade genome and improved radiotolerance of human cultured cells by tardigrade-unique protein.</title>
        <authorList>
            <person name="Hashimoto T."/>
            <person name="Horikawa D.D."/>
            <person name="Saito Y."/>
            <person name="Kuwahara H."/>
            <person name="Kozuka-Hata H."/>
            <person name="Shin-I T."/>
            <person name="Minakuchi Y."/>
            <person name="Ohishi K."/>
            <person name="Motoyama A."/>
            <person name="Aizu T."/>
            <person name="Enomoto A."/>
            <person name="Kondo K."/>
            <person name="Tanaka S."/>
            <person name="Hara Y."/>
            <person name="Koshikawa S."/>
            <person name="Sagara H."/>
            <person name="Miura T."/>
            <person name="Yokobori S."/>
            <person name="Miyagawa K."/>
            <person name="Suzuki Y."/>
            <person name="Kubo T."/>
            <person name="Oyama M."/>
            <person name="Kohara Y."/>
            <person name="Fujiyama A."/>
            <person name="Arakawa K."/>
            <person name="Katayama T."/>
            <person name="Toyoda A."/>
            <person name="Kunieda T."/>
        </authorList>
    </citation>
    <scope>NUCLEOTIDE SEQUENCE [LARGE SCALE GENOMIC DNA]</scope>
    <source>
        <strain evidence="2 3">YOKOZUNA-1</strain>
    </source>
</reference>
<dbReference type="AlphaFoldDB" id="A0A1D1VQ99"/>
<organism evidence="2 3">
    <name type="scientific">Ramazzottius varieornatus</name>
    <name type="common">Water bear</name>
    <name type="synonym">Tardigrade</name>
    <dbReference type="NCBI Taxonomy" id="947166"/>
    <lineage>
        <taxon>Eukaryota</taxon>
        <taxon>Metazoa</taxon>
        <taxon>Ecdysozoa</taxon>
        <taxon>Tardigrada</taxon>
        <taxon>Eutardigrada</taxon>
        <taxon>Parachela</taxon>
        <taxon>Hypsibioidea</taxon>
        <taxon>Ramazzottiidae</taxon>
        <taxon>Ramazzottius</taxon>
    </lineage>
</organism>
<evidence type="ECO:0000256" key="1">
    <source>
        <dbReference type="SAM" id="MobiDB-lite"/>
    </source>
</evidence>
<feature type="region of interest" description="Disordered" evidence="1">
    <location>
        <begin position="1"/>
        <end position="43"/>
    </location>
</feature>
<name>A0A1D1VQ99_RAMVA</name>
<accession>A0A1D1VQ99</accession>
<gene>
    <name evidence="2" type="primary">RvY_11883-1</name>
    <name evidence="2" type="synonym">RvY_11883.1</name>
    <name evidence="2" type="ORF">RvY_11883</name>
</gene>
<keyword evidence="3" id="KW-1185">Reference proteome</keyword>
<feature type="compositionally biased region" description="Polar residues" evidence="1">
    <location>
        <begin position="1"/>
        <end position="10"/>
    </location>
</feature>
<proteinExistence type="predicted"/>
<dbReference type="EMBL" id="BDGG01000007">
    <property type="protein sequence ID" value="GAV01124.1"/>
    <property type="molecule type" value="Genomic_DNA"/>
</dbReference>